<dbReference type="EMBL" id="CADEPI010000249">
    <property type="protein sequence ID" value="CAB3381879.1"/>
    <property type="molecule type" value="Genomic_DNA"/>
</dbReference>
<proteinExistence type="inferred from homology"/>
<dbReference type="PANTHER" id="PTHR23292:SF6">
    <property type="entry name" value="FI16602P1-RELATED"/>
    <property type="match status" value="1"/>
</dbReference>
<dbReference type="PANTHER" id="PTHR23292">
    <property type="entry name" value="LIPOPOLYSACCHARIDE-INDUCED TUMOR NECROSIS FACTOR-ALPHA FACTOR"/>
    <property type="match status" value="1"/>
</dbReference>
<feature type="domain" description="LITAF" evidence="10">
    <location>
        <begin position="34"/>
        <end position="116"/>
    </location>
</feature>
<dbReference type="GO" id="GO:0031902">
    <property type="term" value="C:late endosome membrane"/>
    <property type="evidence" value="ECO:0007669"/>
    <property type="project" value="UniProtKB-SubCell"/>
</dbReference>
<evidence type="ECO:0000256" key="1">
    <source>
        <dbReference type="ARBA" id="ARBA00004414"/>
    </source>
</evidence>
<evidence type="ECO:0000259" key="10">
    <source>
        <dbReference type="PROSITE" id="PS51837"/>
    </source>
</evidence>
<accession>A0A8S1DP57</accession>
<keyword evidence="9" id="KW-1133">Transmembrane helix</keyword>
<sequence>MENSGKTSKTAGKQMAMDTIGKEKETKKSTTSDIREDKPPARCKHKTGKLFMKCPECDTPIFFHSSSRIKRPKIIAYLLCFFLAFLGCWCGCCLVPCCFKECYNFYYVCPRCKMRI</sequence>
<keyword evidence="12" id="KW-1185">Reference proteome</keyword>
<evidence type="ECO:0000256" key="5">
    <source>
        <dbReference type="ARBA" id="ARBA00022723"/>
    </source>
</evidence>
<dbReference type="GO" id="GO:0005765">
    <property type="term" value="C:lysosomal membrane"/>
    <property type="evidence" value="ECO:0007669"/>
    <property type="project" value="UniProtKB-SubCell"/>
</dbReference>
<evidence type="ECO:0000256" key="7">
    <source>
        <dbReference type="ARBA" id="ARBA00023136"/>
    </source>
</evidence>
<evidence type="ECO:0000256" key="6">
    <source>
        <dbReference type="ARBA" id="ARBA00022833"/>
    </source>
</evidence>
<feature type="compositionally biased region" description="Polar residues" evidence="8">
    <location>
        <begin position="1"/>
        <end position="11"/>
    </location>
</feature>
<comment type="subcellular location">
    <subcellularLocation>
        <location evidence="2">Endosome membrane</location>
        <topology evidence="2">Peripheral membrane protein</topology>
    </subcellularLocation>
    <subcellularLocation>
        <location evidence="1">Late endosome membrane</location>
    </subcellularLocation>
    <subcellularLocation>
        <location evidence="3">Lysosome membrane</location>
        <topology evidence="3">Peripheral membrane protein</topology>
        <orientation evidence="3">Cytoplasmic side</orientation>
    </subcellularLocation>
</comment>
<evidence type="ECO:0000313" key="11">
    <source>
        <dbReference type="EMBL" id="CAB3381879.1"/>
    </source>
</evidence>
<dbReference type="InterPro" id="IPR006629">
    <property type="entry name" value="LITAF"/>
</dbReference>
<dbReference type="Pfam" id="PF10601">
    <property type="entry name" value="zf-LITAF-like"/>
    <property type="match status" value="1"/>
</dbReference>
<keyword evidence="7 9" id="KW-0472">Membrane</keyword>
<gene>
    <name evidence="11" type="ORF">CLODIP_2_CD09054</name>
</gene>
<keyword evidence="9" id="KW-0812">Transmembrane</keyword>
<comment type="similarity">
    <text evidence="4">Belongs to the CDIP1/LITAF family.</text>
</comment>
<evidence type="ECO:0000256" key="2">
    <source>
        <dbReference type="ARBA" id="ARBA00004481"/>
    </source>
</evidence>
<reference evidence="11 12" key="1">
    <citation type="submission" date="2020-04" db="EMBL/GenBank/DDBJ databases">
        <authorList>
            <person name="Alioto T."/>
            <person name="Alioto T."/>
            <person name="Gomez Garrido J."/>
        </authorList>
    </citation>
    <scope>NUCLEOTIDE SEQUENCE [LARGE SCALE GENOMIC DNA]</scope>
</reference>
<dbReference type="GO" id="GO:0008270">
    <property type="term" value="F:zinc ion binding"/>
    <property type="evidence" value="ECO:0007669"/>
    <property type="project" value="TreeGrafter"/>
</dbReference>
<organism evidence="11 12">
    <name type="scientific">Cloeon dipterum</name>
    <dbReference type="NCBI Taxonomy" id="197152"/>
    <lineage>
        <taxon>Eukaryota</taxon>
        <taxon>Metazoa</taxon>
        <taxon>Ecdysozoa</taxon>
        <taxon>Arthropoda</taxon>
        <taxon>Hexapoda</taxon>
        <taxon>Insecta</taxon>
        <taxon>Pterygota</taxon>
        <taxon>Palaeoptera</taxon>
        <taxon>Ephemeroptera</taxon>
        <taxon>Pisciforma</taxon>
        <taxon>Baetidae</taxon>
        <taxon>Cloeon</taxon>
    </lineage>
</organism>
<feature type="transmembrane region" description="Helical" evidence="9">
    <location>
        <begin position="74"/>
        <end position="96"/>
    </location>
</feature>
<evidence type="ECO:0000313" key="12">
    <source>
        <dbReference type="Proteomes" id="UP000494165"/>
    </source>
</evidence>
<dbReference type="PROSITE" id="PS51837">
    <property type="entry name" value="LITAF"/>
    <property type="match status" value="1"/>
</dbReference>
<dbReference type="InterPro" id="IPR037519">
    <property type="entry name" value="LITAF_fam"/>
</dbReference>
<keyword evidence="5" id="KW-0479">Metal-binding</keyword>
<evidence type="ECO:0000256" key="4">
    <source>
        <dbReference type="ARBA" id="ARBA00005975"/>
    </source>
</evidence>
<dbReference type="AlphaFoldDB" id="A0A8S1DP57"/>
<protein>
    <recommendedName>
        <fullName evidence="10">LITAF domain-containing protein</fullName>
    </recommendedName>
</protein>
<evidence type="ECO:0000256" key="3">
    <source>
        <dbReference type="ARBA" id="ARBA00004630"/>
    </source>
</evidence>
<comment type="caution">
    <text evidence="11">The sequence shown here is derived from an EMBL/GenBank/DDBJ whole genome shotgun (WGS) entry which is preliminary data.</text>
</comment>
<dbReference type="Proteomes" id="UP000494165">
    <property type="component" value="Unassembled WGS sequence"/>
</dbReference>
<name>A0A8S1DP57_9INSE</name>
<feature type="compositionally biased region" description="Basic and acidic residues" evidence="8">
    <location>
        <begin position="20"/>
        <end position="40"/>
    </location>
</feature>
<keyword evidence="6" id="KW-0862">Zinc</keyword>
<evidence type="ECO:0000256" key="8">
    <source>
        <dbReference type="SAM" id="MobiDB-lite"/>
    </source>
</evidence>
<evidence type="ECO:0000256" key="9">
    <source>
        <dbReference type="SAM" id="Phobius"/>
    </source>
</evidence>
<feature type="region of interest" description="Disordered" evidence="8">
    <location>
        <begin position="1"/>
        <end position="42"/>
    </location>
</feature>